<reference evidence="1 2" key="1">
    <citation type="submission" date="2016-09" db="EMBL/GenBank/DDBJ databases">
        <title>Complete genome of Desulfosporosinus sp. OL.</title>
        <authorList>
            <person name="Mardanov A."/>
            <person name="Beletsky A."/>
            <person name="Panova A."/>
            <person name="Karnachuk O."/>
            <person name="Ravin N."/>
        </authorList>
    </citation>
    <scope>NUCLEOTIDE SEQUENCE [LARGE SCALE GENOMIC DNA]</scope>
    <source>
        <strain evidence="1 2">OL</strain>
    </source>
</reference>
<dbReference type="AlphaFoldDB" id="A0A1Q8QJE8"/>
<dbReference type="STRING" id="1888891.DSOL_4523"/>
<protein>
    <submittedName>
        <fullName evidence="1">Uncharacterized protein</fullName>
    </submittedName>
</protein>
<dbReference type="EMBL" id="MLBF01000057">
    <property type="protein sequence ID" value="OLN27446.1"/>
    <property type="molecule type" value="Genomic_DNA"/>
</dbReference>
<accession>A0A1Q8QJE8</accession>
<comment type="caution">
    <text evidence="1">The sequence shown here is derived from an EMBL/GenBank/DDBJ whole genome shotgun (WGS) entry which is preliminary data.</text>
</comment>
<gene>
    <name evidence="1" type="ORF">DSOL_4523</name>
</gene>
<sequence>MGKVKFYAWATVRPKDLGLSSDLLKNLVFLQLERYNNV</sequence>
<dbReference type="Proteomes" id="UP000186102">
    <property type="component" value="Unassembled WGS sequence"/>
</dbReference>
<evidence type="ECO:0000313" key="2">
    <source>
        <dbReference type="Proteomes" id="UP000186102"/>
    </source>
</evidence>
<organism evidence="1 2">
    <name type="scientific">Desulfosporosinus metallidurans</name>
    <dbReference type="NCBI Taxonomy" id="1888891"/>
    <lineage>
        <taxon>Bacteria</taxon>
        <taxon>Bacillati</taxon>
        <taxon>Bacillota</taxon>
        <taxon>Clostridia</taxon>
        <taxon>Eubacteriales</taxon>
        <taxon>Desulfitobacteriaceae</taxon>
        <taxon>Desulfosporosinus</taxon>
    </lineage>
</organism>
<proteinExistence type="predicted"/>
<evidence type="ECO:0000313" key="1">
    <source>
        <dbReference type="EMBL" id="OLN27446.1"/>
    </source>
</evidence>
<keyword evidence="2" id="KW-1185">Reference proteome</keyword>
<name>A0A1Q8QJE8_9FIRM</name>